<comment type="caution">
    <text evidence="1">The sequence shown here is derived from an EMBL/GenBank/DDBJ whole genome shotgun (WGS) entry which is preliminary data.</text>
</comment>
<dbReference type="AlphaFoldDB" id="A0A2G9YRW1"/>
<proteinExistence type="predicted"/>
<dbReference type="Proteomes" id="UP000231567">
    <property type="component" value="Unassembled WGS sequence"/>
</dbReference>
<feature type="non-terminal residue" evidence="1">
    <location>
        <position position="90"/>
    </location>
</feature>
<evidence type="ECO:0000313" key="1">
    <source>
        <dbReference type="EMBL" id="PIP21975.1"/>
    </source>
</evidence>
<accession>A0A2G9YRW1</accession>
<sequence>MLDKKTLAIIQGRIGQFQQEQPEIYTWLKDKIEQFGQEAWLIWQAILDYYFWQLVTYPTPSKEQISLFISGNLSPLLEQDFSAFKRKWQA</sequence>
<gene>
    <name evidence="1" type="ORF">COX39_00030</name>
</gene>
<evidence type="ECO:0000313" key="2">
    <source>
        <dbReference type="Proteomes" id="UP000231567"/>
    </source>
</evidence>
<name>A0A2G9YRW1_9BACT</name>
<reference evidence="1 2" key="1">
    <citation type="submission" date="2017-09" db="EMBL/GenBank/DDBJ databases">
        <title>Depth-based differentiation of microbial function through sediment-hosted aquifers and enrichment of novel symbionts in the deep terrestrial subsurface.</title>
        <authorList>
            <person name="Probst A.J."/>
            <person name="Ladd B."/>
            <person name="Jarett J.K."/>
            <person name="Geller-Mcgrath D.E."/>
            <person name="Sieber C.M."/>
            <person name="Emerson J.B."/>
            <person name="Anantharaman K."/>
            <person name="Thomas B.C."/>
            <person name="Malmstrom R."/>
            <person name="Stieglmeier M."/>
            <person name="Klingl A."/>
            <person name="Woyke T."/>
            <person name="Ryan C.M."/>
            <person name="Banfield J.F."/>
        </authorList>
    </citation>
    <scope>NUCLEOTIDE SEQUENCE [LARGE SCALE GENOMIC DNA]</scope>
    <source>
        <strain evidence="1">CG23_combo_of_CG06-09_8_20_14_all_40_13</strain>
    </source>
</reference>
<protein>
    <submittedName>
        <fullName evidence="1">Uncharacterized protein</fullName>
    </submittedName>
</protein>
<dbReference type="EMBL" id="PCRM01000001">
    <property type="protein sequence ID" value="PIP21975.1"/>
    <property type="molecule type" value="Genomic_DNA"/>
</dbReference>
<organism evidence="1 2">
    <name type="scientific">Candidatus Nealsonbacteria bacterium CG23_combo_of_CG06-09_8_20_14_all_40_13</name>
    <dbReference type="NCBI Taxonomy" id="1974724"/>
    <lineage>
        <taxon>Bacteria</taxon>
        <taxon>Candidatus Nealsoniibacteriota</taxon>
    </lineage>
</organism>